<evidence type="ECO:0000259" key="8">
    <source>
        <dbReference type="PROSITE" id="PS51695"/>
    </source>
</evidence>
<dbReference type="Pfam" id="PF09286">
    <property type="entry name" value="Pro-kuma_activ"/>
    <property type="match status" value="1"/>
</dbReference>
<dbReference type="InterPro" id="IPR030400">
    <property type="entry name" value="Sedolisin_dom"/>
</dbReference>
<dbReference type="InterPro" id="IPR015366">
    <property type="entry name" value="S53_propep"/>
</dbReference>
<dbReference type="PANTHER" id="PTHR14218">
    <property type="entry name" value="PROTEASE S8 TRIPEPTIDYL PEPTIDASE I CLN2"/>
    <property type="match status" value="1"/>
</dbReference>
<dbReference type="EMBL" id="FWWY01000001">
    <property type="protein sequence ID" value="SMC03901.1"/>
    <property type="molecule type" value="Genomic_DNA"/>
</dbReference>
<dbReference type="PROSITE" id="PS51695">
    <property type="entry name" value="SEDOLISIN"/>
    <property type="match status" value="1"/>
</dbReference>
<dbReference type="AlphaFoldDB" id="A0A1W1WC71"/>
<evidence type="ECO:0000256" key="4">
    <source>
        <dbReference type="ARBA" id="ARBA00022801"/>
    </source>
</evidence>
<dbReference type="GO" id="GO:0006508">
    <property type="term" value="P:proteolysis"/>
    <property type="evidence" value="ECO:0007669"/>
    <property type="project" value="UniProtKB-KW"/>
</dbReference>
<dbReference type="InterPro" id="IPR023828">
    <property type="entry name" value="Peptidase_S8_Ser-AS"/>
</dbReference>
<dbReference type="Pfam" id="PF07495">
    <property type="entry name" value="Y_Y_Y"/>
    <property type="match status" value="1"/>
</dbReference>
<dbReference type="SUPFAM" id="SSF52743">
    <property type="entry name" value="Subtilisin-like"/>
    <property type="match status" value="1"/>
</dbReference>
<dbReference type="PROSITE" id="PS00138">
    <property type="entry name" value="SUBTILASE_SER"/>
    <property type="match status" value="1"/>
</dbReference>
<dbReference type="InterPro" id="IPR011123">
    <property type="entry name" value="Y_Y_Y"/>
</dbReference>
<dbReference type="SUPFAM" id="SSF54897">
    <property type="entry name" value="Protease propeptides/inhibitors"/>
    <property type="match status" value="1"/>
</dbReference>
<dbReference type="GO" id="GO:0046872">
    <property type="term" value="F:metal ion binding"/>
    <property type="evidence" value="ECO:0007669"/>
    <property type="project" value="UniProtKB-KW"/>
</dbReference>
<sequence length="1082" mass="113385">MLAHSLLILLSTVAGSLTPSSSPPLPVVHLNSLNAKMVKQLPRTNFYQTSSLVAEMHHLKDLSRPKTLFVLIDSPSKIKALEQYSQAVSQVGSPLYHHFLSPRALMKRFGPSPTQWHEAFKSLKAAGWHIQRVQGFLVTVNVPAHVNNPAIPVSPNIWSVNGLTPIHIVHQMTLTKVHLLPHSRPTVTAHPESSGQAGSLSAFQFNETPTYLQQFPSGSGDLISLLSWNPDITHAIPAGLPFNMFVAAQNSQGTPVSITHVSNISASSNVAIYGSATALPASNGSLWQIELSGYTASSSSSSISMTVTLSDGQTETIQGTLPPFTGNASVLNTLTGPELNTLTGNAAFSRAQGTPSPVALYVQGQIPSLTDLNQLMNQENLPMPPVHFYYEDGATSAMTSTQDLPESNIDIQAVASIDPGAPIDEYVFPANDPTDPLASFLNDLAGQSTAKIASISYGFFGIDPSSITPLVDACIAEGITIVNASGDQGAWDSGSDPGPVGIDLMDAQAGVLSVGGLDLASPAQFDQSGNMTSVSPPPLAKAWGGNYLNGLPTAIAEAYTAPNAASSGGFGTSPIPSWQAPFLPATAPGIGAPDIAALAGIPGFLGITGGQQVAMGGTSLAAPLTAGWLSLLENFSGQSEGLGNINPWLYHMAGTHPSDFTQAQWGSNGVYQVSSSQDGTWNPVTGLGLPNWYQLALSLSTNIATKLVIQATPSHVNIGQPVTVNVTALNAKGAVTGNLPGSIVITSTDTQATLPSTLNLSGGTGQFSAVFNTPGTQSITVSIENNGQTLFQATTSVQVSDISLSVPSNPPTLSSVEIKALGGSSTTEYQFWMQNPATSQWTSSGPFSSQPDWIVKEVVPGVYPVLLYVKTSQGTLLAATGQVHFVNHSSTPMVSGLTVNSPNTQFAQGASTTITASAQDPGGVAEYQFWIHGPANQWKMVQNYSPNNVLSLTQLASGSYVIAVYALDKTQVAQRLFNEAYRSSTVIDVNSHATLNAPNTGAVQNPLTVTAASFGITNPVYQFWYETPSGQWVASGNYQSQATFTFTPSQSGTYHVIVYAKDPYAPATAAYAVTAESMVTIS</sequence>
<comment type="cofactor">
    <cofactor evidence="1">
        <name>Ca(2+)</name>
        <dbReference type="ChEBI" id="CHEBI:29108"/>
    </cofactor>
</comment>
<reference evidence="10" key="1">
    <citation type="submission" date="2017-04" db="EMBL/GenBank/DDBJ databases">
        <authorList>
            <person name="Varghese N."/>
            <person name="Submissions S."/>
        </authorList>
    </citation>
    <scope>NUCLEOTIDE SEQUENCE [LARGE SCALE GENOMIC DNA]</scope>
    <source>
        <strain evidence="10">DSM 9293</strain>
    </source>
</reference>
<dbReference type="PANTHER" id="PTHR14218:SF15">
    <property type="entry name" value="TRIPEPTIDYL-PEPTIDASE 1"/>
    <property type="match status" value="1"/>
</dbReference>
<evidence type="ECO:0000313" key="9">
    <source>
        <dbReference type="EMBL" id="SMC03901.1"/>
    </source>
</evidence>
<dbReference type="InterPro" id="IPR036852">
    <property type="entry name" value="Peptidase_S8/S53_dom_sf"/>
</dbReference>
<proteinExistence type="predicted"/>
<evidence type="ECO:0000256" key="2">
    <source>
        <dbReference type="ARBA" id="ARBA00022670"/>
    </source>
</evidence>
<evidence type="ECO:0000256" key="7">
    <source>
        <dbReference type="ARBA" id="ARBA00023145"/>
    </source>
</evidence>
<keyword evidence="4" id="KW-0378">Hydrolase</keyword>
<keyword evidence="2" id="KW-0645">Protease</keyword>
<dbReference type="OrthoDB" id="3480681at2"/>
<organism evidence="9 10">
    <name type="scientific">Sulfobacillus thermosulfidooxidans (strain DSM 9293 / VKM B-1269 / AT-1)</name>
    <dbReference type="NCBI Taxonomy" id="929705"/>
    <lineage>
        <taxon>Bacteria</taxon>
        <taxon>Bacillati</taxon>
        <taxon>Bacillota</taxon>
        <taxon>Clostridia</taxon>
        <taxon>Eubacteriales</taxon>
        <taxon>Clostridiales Family XVII. Incertae Sedis</taxon>
        <taxon>Sulfobacillus</taxon>
    </lineage>
</organism>
<accession>A0A1W1WC71</accession>
<keyword evidence="3" id="KW-0479">Metal-binding</keyword>
<protein>
    <submittedName>
        <fullName evidence="9">Pro-kumamolisin, activation domain</fullName>
    </submittedName>
</protein>
<name>A0A1W1WC71_SULTA</name>
<evidence type="ECO:0000256" key="1">
    <source>
        <dbReference type="ARBA" id="ARBA00001913"/>
    </source>
</evidence>
<keyword evidence="5" id="KW-0720">Serine protease</keyword>
<dbReference type="Gene3D" id="3.40.50.200">
    <property type="entry name" value="Peptidase S8/S53 domain"/>
    <property type="match status" value="1"/>
</dbReference>
<dbReference type="GO" id="GO:0008240">
    <property type="term" value="F:tripeptidyl-peptidase activity"/>
    <property type="evidence" value="ECO:0007669"/>
    <property type="project" value="TreeGrafter"/>
</dbReference>
<gene>
    <name evidence="9" type="ORF">SAMN00768000_1343</name>
</gene>
<dbReference type="GO" id="GO:0004252">
    <property type="term" value="F:serine-type endopeptidase activity"/>
    <property type="evidence" value="ECO:0007669"/>
    <property type="project" value="InterPro"/>
</dbReference>
<keyword evidence="6" id="KW-0106">Calcium</keyword>
<dbReference type="Proteomes" id="UP000192660">
    <property type="component" value="Unassembled WGS sequence"/>
</dbReference>
<feature type="domain" description="Peptidase S53" evidence="8">
    <location>
        <begin position="333"/>
        <end position="702"/>
    </location>
</feature>
<keyword evidence="7" id="KW-0865">Zymogen</keyword>
<evidence type="ECO:0000256" key="6">
    <source>
        <dbReference type="ARBA" id="ARBA00022837"/>
    </source>
</evidence>
<dbReference type="Gene3D" id="2.60.40.10">
    <property type="entry name" value="Immunoglobulins"/>
    <property type="match status" value="1"/>
</dbReference>
<evidence type="ECO:0000256" key="5">
    <source>
        <dbReference type="ARBA" id="ARBA00022825"/>
    </source>
</evidence>
<dbReference type="STRING" id="28034.BFX07_14595"/>
<dbReference type="InterPro" id="IPR013783">
    <property type="entry name" value="Ig-like_fold"/>
</dbReference>
<evidence type="ECO:0000256" key="3">
    <source>
        <dbReference type="ARBA" id="ARBA00022723"/>
    </source>
</evidence>
<keyword evidence="10" id="KW-1185">Reference proteome</keyword>
<evidence type="ECO:0000313" key="10">
    <source>
        <dbReference type="Proteomes" id="UP000192660"/>
    </source>
</evidence>
<dbReference type="RefSeq" id="WP_084661093.1">
    <property type="nucleotide sequence ID" value="NZ_FWWY01000001.1"/>
</dbReference>
<dbReference type="InterPro" id="IPR050819">
    <property type="entry name" value="Tripeptidyl-peptidase_I"/>
</dbReference>